<evidence type="ECO:0000256" key="4">
    <source>
        <dbReference type="ARBA" id="ARBA00022917"/>
    </source>
</evidence>
<dbReference type="SMART" id="SM00515">
    <property type="entry name" value="eIF5C"/>
    <property type="match status" value="1"/>
</dbReference>
<dbReference type="PANTHER" id="PTHR23001">
    <property type="entry name" value="EUKARYOTIC TRANSLATION INITIATION FACTOR"/>
    <property type="match status" value="1"/>
</dbReference>
<evidence type="ECO:0000256" key="3">
    <source>
        <dbReference type="ARBA" id="ARBA00022741"/>
    </source>
</evidence>
<feature type="compositionally biased region" description="Basic and acidic residues" evidence="6">
    <location>
        <begin position="395"/>
        <end position="414"/>
    </location>
</feature>
<dbReference type="Pfam" id="PF01873">
    <property type="entry name" value="eIF-5_eIF-2B"/>
    <property type="match status" value="1"/>
</dbReference>
<feature type="compositionally biased region" description="Basic residues" evidence="6">
    <location>
        <begin position="159"/>
        <end position="174"/>
    </location>
</feature>
<evidence type="ECO:0000256" key="5">
    <source>
        <dbReference type="ARBA" id="ARBA00023134"/>
    </source>
</evidence>
<dbReference type="InterPro" id="IPR045196">
    <property type="entry name" value="IF2/IF5"/>
</dbReference>
<dbReference type="Gene3D" id="3.30.30.170">
    <property type="match status" value="1"/>
</dbReference>
<dbReference type="EMBL" id="CAMPGE010008944">
    <property type="protein sequence ID" value="CAI2367825.1"/>
    <property type="molecule type" value="Genomic_DNA"/>
</dbReference>
<sequence>MINIPSTIEDPAYRYKMPRMELKQESRLNGVKTNIFNLSDVAEALRVPDDFIIKYMCAELGVGKEKKSIIKGSHPYEIMVEVLDSFITKFILCPKCNLPEISLFAEKKILKGGCRACGKVSKLDNAHKISNHIIRNIPKDMSEIDVKIRVGDEDDKSTTSKKSKKGKKGKKKKKDKDLEESKEDEKEELDDEEEKLTIESTEVAETIESISDIFTEKGDDMSIDDKKDEIRNQCVSIAAERDLKYYIALNSILCKIQPEGEDQKAKNVYMNTILLTFQKSASIFTSMIEEDGEEGTKCFIMAMVNFFITQRPDLDIAIAGFCKIAYDSNIISEEVFLAWADKKFKTDKKSSVYDKKAEKKFRKAAQKFLTWLQEAEEDEGEESEEEEEENEELTEEQKKAKKMEQLIKEEKLKQEQALAESKAKADEEEKQQEEEGQKIDLMADKADVPEEDDFDIDDI</sequence>
<protein>
    <recommendedName>
        <fullName evidence="7">W2 domain-containing protein</fullName>
    </recommendedName>
</protein>
<dbReference type="SUPFAM" id="SSF75689">
    <property type="entry name" value="Zinc-binding domain of translation initiation factor 2 beta"/>
    <property type="match status" value="1"/>
</dbReference>
<dbReference type="InterPro" id="IPR002735">
    <property type="entry name" value="Transl_init_fac_IF2/IF5_dom"/>
</dbReference>
<dbReference type="InterPro" id="IPR016190">
    <property type="entry name" value="Transl_init_fac_IF2/IF5_Zn-bd"/>
</dbReference>
<dbReference type="InterPro" id="IPR016189">
    <property type="entry name" value="Transl_init_fac_IF2/IF5_N"/>
</dbReference>
<evidence type="ECO:0000256" key="1">
    <source>
        <dbReference type="ARBA" id="ARBA00010397"/>
    </source>
</evidence>
<keyword evidence="5" id="KW-0342">GTP-binding</keyword>
<dbReference type="SMART" id="SM00653">
    <property type="entry name" value="eIF2B_5"/>
    <property type="match status" value="1"/>
</dbReference>
<accession>A0AAD1XB66</accession>
<proteinExistence type="inferred from homology"/>
<evidence type="ECO:0000313" key="9">
    <source>
        <dbReference type="Proteomes" id="UP001295684"/>
    </source>
</evidence>
<name>A0AAD1XB66_EUPCR</name>
<feature type="region of interest" description="Disordered" evidence="6">
    <location>
        <begin position="374"/>
        <end position="459"/>
    </location>
</feature>
<dbReference type="GO" id="GO:0003743">
    <property type="term" value="F:translation initiation factor activity"/>
    <property type="evidence" value="ECO:0007669"/>
    <property type="project" value="UniProtKB-KW"/>
</dbReference>
<keyword evidence="9" id="KW-1185">Reference proteome</keyword>
<feature type="compositionally biased region" description="Basic and acidic residues" evidence="6">
    <location>
        <begin position="421"/>
        <end position="448"/>
    </location>
</feature>
<keyword evidence="3" id="KW-0547">Nucleotide-binding</keyword>
<reference evidence="8" key="1">
    <citation type="submission" date="2023-07" db="EMBL/GenBank/DDBJ databases">
        <authorList>
            <consortium name="AG Swart"/>
            <person name="Singh M."/>
            <person name="Singh A."/>
            <person name="Seah K."/>
            <person name="Emmerich C."/>
        </authorList>
    </citation>
    <scope>NUCLEOTIDE SEQUENCE</scope>
    <source>
        <strain evidence="8">DP1</strain>
    </source>
</reference>
<dbReference type="InterPro" id="IPR016024">
    <property type="entry name" value="ARM-type_fold"/>
</dbReference>
<dbReference type="Gene3D" id="1.25.40.180">
    <property type="match status" value="1"/>
</dbReference>
<organism evidence="8 9">
    <name type="scientific">Euplotes crassus</name>
    <dbReference type="NCBI Taxonomy" id="5936"/>
    <lineage>
        <taxon>Eukaryota</taxon>
        <taxon>Sar</taxon>
        <taxon>Alveolata</taxon>
        <taxon>Ciliophora</taxon>
        <taxon>Intramacronucleata</taxon>
        <taxon>Spirotrichea</taxon>
        <taxon>Hypotrichia</taxon>
        <taxon>Euplotida</taxon>
        <taxon>Euplotidae</taxon>
        <taxon>Moneuplotes</taxon>
    </lineage>
</organism>
<dbReference type="SUPFAM" id="SSF48371">
    <property type="entry name" value="ARM repeat"/>
    <property type="match status" value="1"/>
</dbReference>
<keyword evidence="4" id="KW-0648">Protein biosynthesis</keyword>
<dbReference type="PANTHER" id="PTHR23001:SF7">
    <property type="entry name" value="EUKARYOTIC TRANSLATION INITIATION FACTOR 5"/>
    <property type="match status" value="1"/>
</dbReference>
<evidence type="ECO:0000256" key="2">
    <source>
        <dbReference type="ARBA" id="ARBA00022540"/>
    </source>
</evidence>
<dbReference type="SUPFAM" id="SSF100966">
    <property type="entry name" value="Translation initiation factor 2 beta, aIF2beta, N-terminal domain"/>
    <property type="match status" value="1"/>
</dbReference>
<dbReference type="GO" id="GO:0005829">
    <property type="term" value="C:cytosol"/>
    <property type="evidence" value="ECO:0007669"/>
    <property type="project" value="TreeGrafter"/>
</dbReference>
<evidence type="ECO:0000313" key="8">
    <source>
        <dbReference type="EMBL" id="CAI2367825.1"/>
    </source>
</evidence>
<feature type="compositionally biased region" description="Acidic residues" evidence="6">
    <location>
        <begin position="178"/>
        <end position="194"/>
    </location>
</feature>
<dbReference type="GO" id="GO:0005525">
    <property type="term" value="F:GTP binding"/>
    <property type="evidence" value="ECO:0007669"/>
    <property type="project" value="UniProtKB-KW"/>
</dbReference>
<dbReference type="AlphaFoldDB" id="A0AAD1XB66"/>
<evidence type="ECO:0000259" key="7">
    <source>
        <dbReference type="PROSITE" id="PS51363"/>
    </source>
</evidence>
<comment type="similarity">
    <text evidence="1">Belongs to the eIF-2-beta/eIF-5 family.</text>
</comment>
<evidence type="ECO:0000256" key="6">
    <source>
        <dbReference type="SAM" id="MobiDB-lite"/>
    </source>
</evidence>
<gene>
    <name evidence="8" type="ORF">ECRASSUSDP1_LOCUS9113</name>
</gene>
<feature type="compositionally biased region" description="Acidic residues" evidence="6">
    <location>
        <begin position="449"/>
        <end position="459"/>
    </location>
</feature>
<dbReference type="GO" id="GO:0005092">
    <property type="term" value="F:GDP-dissociation inhibitor activity"/>
    <property type="evidence" value="ECO:0007669"/>
    <property type="project" value="TreeGrafter"/>
</dbReference>
<dbReference type="PROSITE" id="PS51363">
    <property type="entry name" value="W2"/>
    <property type="match status" value="1"/>
</dbReference>
<dbReference type="Proteomes" id="UP001295684">
    <property type="component" value="Unassembled WGS sequence"/>
</dbReference>
<feature type="compositionally biased region" description="Acidic residues" evidence="6">
    <location>
        <begin position="374"/>
        <end position="394"/>
    </location>
</feature>
<dbReference type="GO" id="GO:0001732">
    <property type="term" value="P:formation of cytoplasmic translation initiation complex"/>
    <property type="evidence" value="ECO:0007669"/>
    <property type="project" value="TreeGrafter"/>
</dbReference>
<dbReference type="Pfam" id="PF02020">
    <property type="entry name" value="W2"/>
    <property type="match status" value="1"/>
</dbReference>
<dbReference type="Gene3D" id="2.20.25.350">
    <property type="match status" value="1"/>
</dbReference>
<feature type="region of interest" description="Disordered" evidence="6">
    <location>
        <begin position="153"/>
        <end position="196"/>
    </location>
</feature>
<keyword evidence="2" id="KW-0396">Initiation factor</keyword>
<dbReference type="GO" id="GO:0071074">
    <property type="term" value="F:eukaryotic initiation factor eIF2 binding"/>
    <property type="evidence" value="ECO:0007669"/>
    <property type="project" value="TreeGrafter"/>
</dbReference>
<feature type="domain" description="W2" evidence="7">
    <location>
        <begin position="193"/>
        <end position="382"/>
    </location>
</feature>
<dbReference type="InterPro" id="IPR003307">
    <property type="entry name" value="W2_domain"/>
</dbReference>
<comment type="caution">
    <text evidence="8">The sequence shown here is derived from an EMBL/GenBank/DDBJ whole genome shotgun (WGS) entry which is preliminary data.</text>
</comment>